<proteinExistence type="predicted"/>
<dbReference type="InParanoid" id="A0A061FA73"/>
<dbReference type="EMBL" id="CM001885">
    <property type="protein sequence ID" value="EOY13793.1"/>
    <property type="molecule type" value="Genomic_DNA"/>
</dbReference>
<feature type="region of interest" description="Disordered" evidence="1">
    <location>
        <begin position="1"/>
        <end position="43"/>
    </location>
</feature>
<feature type="compositionally biased region" description="Basic and acidic residues" evidence="1">
    <location>
        <begin position="1"/>
        <end position="21"/>
    </location>
</feature>
<dbReference type="HOGENOM" id="CLU_1216605_0_0_1"/>
<protein>
    <submittedName>
        <fullName evidence="2">Uncharacterized protein</fullName>
    </submittedName>
</protein>
<feature type="region of interest" description="Disordered" evidence="1">
    <location>
        <begin position="189"/>
        <end position="228"/>
    </location>
</feature>
<dbReference type="Gramene" id="EOY13793">
    <property type="protein sequence ID" value="EOY13793"/>
    <property type="gene ID" value="TCM_032436"/>
</dbReference>
<gene>
    <name evidence="2" type="ORF">TCM_032436</name>
</gene>
<name>A0A061FA73_THECC</name>
<evidence type="ECO:0000313" key="3">
    <source>
        <dbReference type="Proteomes" id="UP000026915"/>
    </source>
</evidence>
<reference evidence="2 3" key="1">
    <citation type="journal article" date="2013" name="Genome Biol.">
        <title>The genome sequence of the most widely cultivated cacao type and its use to identify candidate genes regulating pod color.</title>
        <authorList>
            <person name="Motamayor J.C."/>
            <person name="Mockaitis K."/>
            <person name="Schmutz J."/>
            <person name="Haiminen N."/>
            <person name="Iii D.L."/>
            <person name="Cornejo O."/>
            <person name="Findley S.D."/>
            <person name="Zheng P."/>
            <person name="Utro F."/>
            <person name="Royaert S."/>
            <person name="Saski C."/>
            <person name="Jenkins J."/>
            <person name="Podicheti R."/>
            <person name="Zhao M."/>
            <person name="Scheffler B.E."/>
            <person name="Stack J.C."/>
            <person name="Feltus F.A."/>
            <person name="Mustiga G.M."/>
            <person name="Amores F."/>
            <person name="Phillips W."/>
            <person name="Marelli J.P."/>
            <person name="May G.D."/>
            <person name="Shapiro H."/>
            <person name="Ma J."/>
            <person name="Bustamante C.D."/>
            <person name="Schnell R.J."/>
            <person name="Main D."/>
            <person name="Gilbert D."/>
            <person name="Parida L."/>
            <person name="Kuhn D.N."/>
        </authorList>
    </citation>
    <scope>NUCLEOTIDE SEQUENCE [LARGE SCALE GENOMIC DNA]</scope>
    <source>
        <strain evidence="3">cv. Matina 1-6</strain>
    </source>
</reference>
<keyword evidence="3" id="KW-1185">Reference proteome</keyword>
<sequence>MLDDSTSSRDNKGTVEVERTSSRGKKFSIRGRDKVGDGSGEVPSITIGISDVESIYSNKESSDLVSGNDISNEDVDWIRNQDNNESDKEGQEIDKSFKGIPYASNKNGKIVLVENMLFTSVQHFRELENGDLWSWFFNLVYTAIRDFNKPLAVMSDGQTPACGKGTLEELGRGARFVFAHGDAKRPSFPKLTTPVTSTAPTTSTTSTLVMNSDGPRGTQTSASHVVDM</sequence>
<feature type="compositionally biased region" description="Polar residues" evidence="1">
    <location>
        <begin position="217"/>
        <end position="228"/>
    </location>
</feature>
<dbReference type="AlphaFoldDB" id="A0A061FA73"/>
<evidence type="ECO:0000313" key="2">
    <source>
        <dbReference type="EMBL" id="EOY13793.1"/>
    </source>
</evidence>
<dbReference type="Proteomes" id="UP000026915">
    <property type="component" value="Chromosome 7"/>
</dbReference>
<organism evidence="2 3">
    <name type="scientific">Theobroma cacao</name>
    <name type="common">Cacao</name>
    <name type="synonym">Cocoa</name>
    <dbReference type="NCBI Taxonomy" id="3641"/>
    <lineage>
        <taxon>Eukaryota</taxon>
        <taxon>Viridiplantae</taxon>
        <taxon>Streptophyta</taxon>
        <taxon>Embryophyta</taxon>
        <taxon>Tracheophyta</taxon>
        <taxon>Spermatophyta</taxon>
        <taxon>Magnoliopsida</taxon>
        <taxon>eudicotyledons</taxon>
        <taxon>Gunneridae</taxon>
        <taxon>Pentapetalae</taxon>
        <taxon>rosids</taxon>
        <taxon>malvids</taxon>
        <taxon>Malvales</taxon>
        <taxon>Malvaceae</taxon>
        <taxon>Byttnerioideae</taxon>
        <taxon>Theobroma</taxon>
    </lineage>
</organism>
<accession>A0A061FA73</accession>
<evidence type="ECO:0000256" key="1">
    <source>
        <dbReference type="SAM" id="MobiDB-lite"/>
    </source>
</evidence>
<feature type="compositionally biased region" description="Low complexity" evidence="1">
    <location>
        <begin position="191"/>
        <end position="209"/>
    </location>
</feature>